<dbReference type="PANTHER" id="PTHR30535">
    <property type="entry name" value="VITAMIN B12-BINDING PROTEIN"/>
    <property type="match status" value="1"/>
</dbReference>
<name>A0AAI8GSQ3_MAMSC</name>
<evidence type="ECO:0000256" key="14">
    <source>
        <dbReference type="ARBA" id="ARBA00031463"/>
    </source>
</evidence>
<evidence type="ECO:0000256" key="3">
    <source>
        <dbReference type="ARBA" id="ARBA00015862"/>
    </source>
</evidence>
<dbReference type="AlphaFoldDB" id="A0AAI8GSQ3"/>
<evidence type="ECO:0000256" key="15">
    <source>
        <dbReference type="SAM" id="SignalP"/>
    </source>
</evidence>
<feature type="signal peptide" evidence="15">
    <location>
        <begin position="1"/>
        <end position="18"/>
    </location>
</feature>
<sequence length="294" mass="33348">MKIKSLLILMLICSCLLAACNINFSKSSEPSSKQKKEEFRIVPTTVALTETLDALDLDIVGKPTTYKDLPKRYKDVPEIGQPKKPNIEVVKSLNPTHVLTVTTIKSEMDPVFEQLKMKGTYYDYDSLNGLKKSITEMGNTFNRKEQAKKLNKKFDNAEAEIKAKIQGKKRPKVLILMGVPGSYLVATEHSYIGDLVKIAGGENVIQNESRAYLASNTEELYKVNPDIILRLPHGFPDQVREMFKKEFSTNDIWKHFDAVKNNRVYDLEEIPFGITASIKADDALVQLYDILYHK</sequence>
<evidence type="ECO:0000256" key="13">
    <source>
        <dbReference type="ARBA" id="ARBA00031148"/>
    </source>
</evidence>
<keyword evidence="4" id="KW-0813">Transport</keyword>
<dbReference type="Pfam" id="PF01497">
    <property type="entry name" value="Peripla_BP_2"/>
    <property type="match status" value="1"/>
</dbReference>
<evidence type="ECO:0000313" key="17">
    <source>
        <dbReference type="EMBL" id="ASE33218.1"/>
    </source>
</evidence>
<dbReference type="SUPFAM" id="SSF53807">
    <property type="entry name" value="Helical backbone' metal receptor"/>
    <property type="match status" value="1"/>
</dbReference>
<keyword evidence="10" id="KW-0472">Membrane</keyword>
<dbReference type="Gene3D" id="3.40.50.1980">
    <property type="entry name" value="Nitrogenase molybdenum iron protein domain"/>
    <property type="match status" value="2"/>
</dbReference>
<keyword evidence="7" id="KW-0479">Metal-binding</keyword>
<keyword evidence="12" id="KW-0449">Lipoprotein</keyword>
<dbReference type="Proteomes" id="UP000197058">
    <property type="component" value="Chromosome"/>
</dbReference>
<keyword evidence="5" id="KW-1003">Cell membrane</keyword>
<evidence type="ECO:0000256" key="2">
    <source>
        <dbReference type="ARBA" id="ARBA00008814"/>
    </source>
</evidence>
<evidence type="ECO:0000259" key="16">
    <source>
        <dbReference type="PROSITE" id="PS50983"/>
    </source>
</evidence>
<keyword evidence="9" id="KW-0408">Iron</keyword>
<dbReference type="InterPro" id="IPR019957">
    <property type="entry name" value="ABC_transptr_haem-bd_IsdE"/>
</dbReference>
<dbReference type="GO" id="GO:0071281">
    <property type="term" value="P:cellular response to iron ion"/>
    <property type="evidence" value="ECO:0007669"/>
    <property type="project" value="TreeGrafter"/>
</dbReference>
<dbReference type="GO" id="GO:0016020">
    <property type="term" value="C:membrane"/>
    <property type="evidence" value="ECO:0007669"/>
    <property type="project" value="InterPro"/>
</dbReference>
<dbReference type="GO" id="GO:0046872">
    <property type="term" value="F:metal ion binding"/>
    <property type="evidence" value="ECO:0007669"/>
    <property type="project" value="UniProtKB-KW"/>
</dbReference>
<keyword evidence="6" id="KW-0349">Heme</keyword>
<evidence type="ECO:0000256" key="1">
    <source>
        <dbReference type="ARBA" id="ARBA00001970"/>
    </source>
</evidence>
<gene>
    <name evidence="17" type="primary">isdE</name>
    <name evidence="17" type="ORF">CEP64_00970</name>
</gene>
<dbReference type="NCBIfam" id="TIGR03659">
    <property type="entry name" value="IsdE"/>
    <property type="match status" value="1"/>
</dbReference>
<protein>
    <recommendedName>
        <fullName evidence="3">High-affinity heme uptake system protein IsdE</fullName>
    </recommendedName>
    <alternativeName>
        <fullName evidence="14">Iron-regulated surface determinant protein E</fullName>
    </alternativeName>
    <alternativeName>
        <fullName evidence="13">Staphylococcal iron-regulated protein F</fullName>
    </alternativeName>
</protein>
<evidence type="ECO:0000256" key="10">
    <source>
        <dbReference type="ARBA" id="ARBA00023136"/>
    </source>
</evidence>
<dbReference type="NCBIfam" id="NF038402">
    <property type="entry name" value="TroA_like"/>
    <property type="match status" value="1"/>
</dbReference>
<dbReference type="KEGG" id="sscu:CEP64_00970"/>
<evidence type="ECO:0000256" key="5">
    <source>
        <dbReference type="ARBA" id="ARBA00022475"/>
    </source>
</evidence>
<organism evidence="17 18">
    <name type="scientific">Mammaliicoccus sciuri</name>
    <name type="common">Staphylococcus sciuri</name>
    <dbReference type="NCBI Taxonomy" id="1296"/>
    <lineage>
        <taxon>Bacteria</taxon>
        <taxon>Bacillati</taxon>
        <taxon>Bacillota</taxon>
        <taxon>Bacilli</taxon>
        <taxon>Bacillales</taxon>
        <taxon>Staphylococcaceae</taxon>
        <taxon>Mammaliicoccus</taxon>
    </lineage>
</organism>
<evidence type="ECO:0000256" key="4">
    <source>
        <dbReference type="ARBA" id="ARBA00022448"/>
    </source>
</evidence>
<dbReference type="InterPro" id="IPR050902">
    <property type="entry name" value="ABC_Transporter_SBP"/>
</dbReference>
<keyword evidence="8 15" id="KW-0732">Signal</keyword>
<evidence type="ECO:0000256" key="11">
    <source>
        <dbReference type="ARBA" id="ARBA00023139"/>
    </source>
</evidence>
<reference evidence="18" key="1">
    <citation type="submission" date="2017-06" db="EMBL/GenBank/DDBJ databases">
        <title>FDA dAtabase for Regulatory Grade micrObial Sequences (FDA-ARGOS): Supporting development and validation of Infectious Disease Dx tests.</title>
        <authorList>
            <person name="Goldberg B."/>
            <person name="Campos J."/>
            <person name="Tallon L."/>
            <person name="Sadzewicz L."/>
            <person name="Sengamalay N."/>
            <person name="Ott S."/>
            <person name="Godinez A."/>
            <person name="Nagaraj S."/>
            <person name="Vavikolanu K."/>
            <person name="Nadendla S."/>
            <person name="George J."/>
            <person name="Geyer C."/>
            <person name="Sichtig H."/>
        </authorList>
    </citation>
    <scope>NUCLEOTIDE SEQUENCE [LARGE SCALE GENOMIC DNA]</scope>
    <source>
        <strain evidence="18">FDAARGOS_285</strain>
    </source>
</reference>
<dbReference type="PROSITE" id="PS51257">
    <property type="entry name" value="PROKAR_LIPOPROTEIN"/>
    <property type="match status" value="1"/>
</dbReference>
<evidence type="ECO:0000256" key="7">
    <source>
        <dbReference type="ARBA" id="ARBA00022723"/>
    </source>
</evidence>
<keyword evidence="11" id="KW-0564">Palmitate</keyword>
<comment type="similarity">
    <text evidence="2">Belongs to the bacterial solute-binding protein 8 family.</text>
</comment>
<feature type="chain" id="PRO_5042468453" description="High-affinity heme uptake system protein IsdE" evidence="15">
    <location>
        <begin position="19"/>
        <end position="294"/>
    </location>
</feature>
<dbReference type="InterPro" id="IPR002491">
    <property type="entry name" value="ABC_transptr_periplasmic_BD"/>
</dbReference>
<dbReference type="EMBL" id="CP022046">
    <property type="protein sequence ID" value="ASE33218.1"/>
    <property type="molecule type" value="Genomic_DNA"/>
</dbReference>
<dbReference type="PROSITE" id="PS50983">
    <property type="entry name" value="FE_B12_PBP"/>
    <property type="match status" value="1"/>
</dbReference>
<dbReference type="InterPro" id="IPR054828">
    <property type="entry name" value="Vit_B12_bind_prot"/>
</dbReference>
<dbReference type="PANTHER" id="PTHR30535:SF36">
    <property type="entry name" value="HIGH-AFFINITY HEME UPTAKE SYSTEM PROTEIN ISDE"/>
    <property type="match status" value="1"/>
</dbReference>
<dbReference type="FunFam" id="3.40.50.1980:FF:000022">
    <property type="entry name" value="Heme ABC transporter substrate-binding protein IsdE"/>
    <property type="match status" value="1"/>
</dbReference>
<proteinExistence type="inferred from homology"/>
<evidence type="ECO:0000313" key="18">
    <source>
        <dbReference type="Proteomes" id="UP000197058"/>
    </source>
</evidence>
<dbReference type="GO" id="GO:0015886">
    <property type="term" value="P:heme transport"/>
    <property type="evidence" value="ECO:0007669"/>
    <property type="project" value="InterPro"/>
</dbReference>
<evidence type="ECO:0000256" key="8">
    <source>
        <dbReference type="ARBA" id="ARBA00022729"/>
    </source>
</evidence>
<evidence type="ECO:0000256" key="6">
    <source>
        <dbReference type="ARBA" id="ARBA00022617"/>
    </source>
</evidence>
<evidence type="ECO:0000256" key="12">
    <source>
        <dbReference type="ARBA" id="ARBA00023288"/>
    </source>
</evidence>
<comment type="cofactor">
    <cofactor evidence="1">
        <name>heme b</name>
        <dbReference type="ChEBI" id="CHEBI:60344"/>
    </cofactor>
</comment>
<accession>A0AAI8GSQ3</accession>
<dbReference type="RefSeq" id="WP_078355183.1">
    <property type="nucleotide sequence ID" value="NZ_CP022046.2"/>
</dbReference>
<evidence type="ECO:0000256" key="9">
    <source>
        <dbReference type="ARBA" id="ARBA00023004"/>
    </source>
</evidence>
<feature type="domain" description="Fe/B12 periplasmic-binding" evidence="16">
    <location>
        <begin position="40"/>
        <end position="294"/>
    </location>
</feature>
<dbReference type="GO" id="GO:0020037">
    <property type="term" value="F:heme binding"/>
    <property type="evidence" value="ECO:0007669"/>
    <property type="project" value="InterPro"/>
</dbReference>